<dbReference type="InterPro" id="IPR007332">
    <property type="entry name" value="DUF411"/>
</dbReference>
<dbReference type="Pfam" id="PF04214">
    <property type="entry name" value="DUF411"/>
    <property type="match status" value="1"/>
</dbReference>
<keyword evidence="1" id="KW-0732">Signal</keyword>
<reference evidence="2" key="1">
    <citation type="submission" date="2022-06" db="EMBL/GenBank/DDBJ databases">
        <title>Alkalimarinus sp. nov., isolated from gut of a Alitta virens.</title>
        <authorList>
            <person name="Yang A.I."/>
            <person name="Shin N.-R."/>
        </authorList>
    </citation>
    <scope>NUCLEOTIDE SEQUENCE</scope>
    <source>
        <strain evidence="2">A2M4</strain>
    </source>
</reference>
<organism evidence="2 3">
    <name type="scientific">Alkalimarinus alittae</name>
    <dbReference type="NCBI Taxonomy" id="2961619"/>
    <lineage>
        <taxon>Bacteria</taxon>
        <taxon>Pseudomonadati</taxon>
        <taxon>Pseudomonadota</taxon>
        <taxon>Gammaproteobacteria</taxon>
        <taxon>Alteromonadales</taxon>
        <taxon>Alteromonadaceae</taxon>
        <taxon>Alkalimarinus</taxon>
    </lineage>
</organism>
<sequence>MKILFQFFVMLLVTPLVFADDLLSRDITVYKNPECGCCVKWVDYLKGYDYNVNVINTRDVLSIKAKHKIPEQLAACHTAMIDGYIIEGHVTERDIRRLLLFRPEVKGIAVPGMPIGTPGMERGDTIESYNVMSFDEEGNIEVFVEH</sequence>
<gene>
    <name evidence="2" type="ORF">NKI27_10555</name>
</gene>
<evidence type="ECO:0000256" key="1">
    <source>
        <dbReference type="SAM" id="SignalP"/>
    </source>
</evidence>
<proteinExistence type="predicted"/>
<evidence type="ECO:0000313" key="2">
    <source>
        <dbReference type="EMBL" id="UZE94530.1"/>
    </source>
</evidence>
<name>A0ABY6MXK3_9ALTE</name>
<protein>
    <submittedName>
        <fullName evidence="2">CopG family transcriptional regulator</fullName>
    </submittedName>
</protein>
<feature type="chain" id="PRO_5047469790" evidence="1">
    <location>
        <begin position="20"/>
        <end position="146"/>
    </location>
</feature>
<dbReference type="RefSeq" id="WP_265046022.1">
    <property type="nucleotide sequence ID" value="NZ_CP100390.1"/>
</dbReference>
<dbReference type="Proteomes" id="UP001163739">
    <property type="component" value="Chromosome"/>
</dbReference>
<dbReference type="EMBL" id="CP100390">
    <property type="protein sequence ID" value="UZE94530.1"/>
    <property type="molecule type" value="Genomic_DNA"/>
</dbReference>
<evidence type="ECO:0000313" key="3">
    <source>
        <dbReference type="Proteomes" id="UP001163739"/>
    </source>
</evidence>
<keyword evidence="3" id="KW-1185">Reference proteome</keyword>
<accession>A0ABY6MXK3</accession>
<feature type="signal peptide" evidence="1">
    <location>
        <begin position="1"/>
        <end position="19"/>
    </location>
</feature>